<dbReference type="GO" id="GO:0003677">
    <property type="term" value="F:DNA binding"/>
    <property type="evidence" value="ECO:0007669"/>
    <property type="project" value="UniProtKB-UniRule"/>
</dbReference>
<keyword evidence="14" id="KW-1185">Reference proteome</keyword>
<dbReference type="PANTHER" id="PTHR30349:SF81">
    <property type="entry name" value="TYROSINE RECOMBINASE XERC"/>
    <property type="match status" value="1"/>
</dbReference>
<evidence type="ECO:0000256" key="1">
    <source>
        <dbReference type="ARBA" id="ARBA00004496"/>
    </source>
</evidence>
<feature type="domain" description="Tyr recombinase" evidence="11">
    <location>
        <begin position="97"/>
        <end position="280"/>
    </location>
</feature>
<evidence type="ECO:0000256" key="10">
    <source>
        <dbReference type="SAM" id="MobiDB-lite"/>
    </source>
</evidence>
<dbReference type="GO" id="GO:0009037">
    <property type="term" value="F:tyrosine-based site-specific recombinase activity"/>
    <property type="evidence" value="ECO:0007669"/>
    <property type="project" value="UniProtKB-UniRule"/>
</dbReference>
<sequence length="304" mass="34482">MAEHLAQFLDAQASAYSPHTLAAYRRDLTPLVQQLKAAPTATELQQFLAQRHKAGLAPRSLQRLRIAIRRFCQYLVQTGVIEQDPSLHLRAPKAPRLLPRSIDIERLQAFLDAPWDPDDPQQSRDQALLELLYGSGLRLGELIALNTSDWHPGRDRLIVQGKGQRQRQVPIGRRCQTAMTAWYQCRALWCRDAEENALFLGQQGRRLNPRTARRQLQQLAIERGLPEHLHPHRLRHAFASHLLASSGDLRGVQELLGHASLSSTQVYTALDFQHLARVYDQAHPRAHRDEHSPLVTGEDPCDPS</sequence>
<dbReference type="AlphaFoldDB" id="A0A1E2VD58"/>
<comment type="caution">
    <text evidence="13">The sequence shown here is derived from an EMBL/GenBank/DDBJ whole genome shotgun (WGS) entry which is preliminary data.</text>
</comment>
<dbReference type="InterPro" id="IPR013762">
    <property type="entry name" value="Integrase-like_cat_sf"/>
</dbReference>
<dbReference type="Pfam" id="PF02899">
    <property type="entry name" value="Phage_int_SAM_1"/>
    <property type="match status" value="1"/>
</dbReference>
<evidence type="ECO:0000256" key="3">
    <source>
        <dbReference type="ARBA" id="ARBA00022618"/>
    </source>
</evidence>
<feature type="active site" evidence="9">
    <location>
        <position position="138"/>
    </location>
</feature>
<keyword evidence="8 9" id="KW-0131">Cell cycle</keyword>
<dbReference type="InterPro" id="IPR011010">
    <property type="entry name" value="DNA_brk_join_enz"/>
</dbReference>
<dbReference type="GO" id="GO:0051301">
    <property type="term" value="P:cell division"/>
    <property type="evidence" value="ECO:0007669"/>
    <property type="project" value="UniProtKB-KW"/>
</dbReference>
<feature type="active site" evidence="9">
    <location>
        <position position="232"/>
    </location>
</feature>
<evidence type="ECO:0000313" key="13">
    <source>
        <dbReference type="EMBL" id="ODC04929.1"/>
    </source>
</evidence>
<dbReference type="PANTHER" id="PTHR30349">
    <property type="entry name" value="PHAGE INTEGRASE-RELATED"/>
    <property type="match status" value="1"/>
</dbReference>
<feature type="active site" evidence="9">
    <location>
        <position position="162"/>
    </location>
</feature>
<feature type="region of interest" description="Disordered" evidence="10">
    <location>
        <begin position="283"/>
        <end position="304"/>
    </location>
</feature>
<dbReference type="EMBL" id="MDTQ01000001">
    <property type="protein sequence ID" value="ODC04929.1"/>
    <property type="molecule type" value="Genomic_DNA"/>
</dbReference>
<dbReference type="InterPro" id="IPR002104">
    <property type="entry name" value="Integrase_catalytic"/>
</dbReference>
<evidence type="ECO:0000256" key="7">
    <source>
        <dbReference type="ARBA" id="ARBA00023172"/>
    </source>
</evidence>
<dbReference type="STRING" id="197479.BFW38_16705"/>
<keyword evidence="2 9" id="KW-0963">Cytoplasm</keyword>
<comment type="similarity">
    <text evidence="9">Belongs to the 'phage' integrase family. XerC subfamily.</text>
</comment>
<feature type="active site" evidence="9">
    <location>
        <position position="235"/>
    </location>
</feature>
<keyword evidence="6 9" id="KW-0238">DNA-binding</keyword>
<dbReference type="GO" id="GO:0007059">
    <property type="term" value="P:chromosome segregation"/>
    <property type="evidence" value="ECO:0007669"/>
    <property type="project" value="UniProtKB-UniRule"/>
</dbReference>
<keyword evidence="5 9" id="KW-0229">DNA integration</keyword>
<evidence type="ECO:0000256" key="8">
    <source>
        <dbReference type="ARBA" id="ARBA00023306"/>
    </source>
</evidence>
<organism evidence="13 14">
    <name type="scientific">Terasakiispira papahanaumokuakeensis</name>
    <dbReference type="NCBI Taxonomy" id="197479"/>
    <lineage>
        <taxon>Bacteria</taxon>
        <taxon>Pseudomonadati</taxon>
        <taxon>Pseudomonadota</taxon>
        <taxon>Gammaproteobacteria</taxon>
        <taxon>Oceanospirillales</taxon>
        <taxon>Terasakiispira</taxon>
    </lineage>
</organism>
<dbReference type="RefSeq" id="WP_068999915.1">
    <property type="nucleotide sequence ID" value="NZ_MDTQ01000001.1"/>
</dbReference>
<keyword evidence="3 9" id="KW-0132">Cell division</keyword>
<evidence type="ECO:0000259" key="11">
    <source>
        <dbReference type="PROSITE" id="PS51898"/>
    </source>
</evidence>
<comment type="function">
    <text evidence="9">Site-specific tyrosine recombinase, which acts by catalyzing the cutting and rejoining of the recombining DNA molecules. The XerC-XerD complex is essential to convert dimers of the bacterial chromosome into monomers to permit their segregation at cell division. It also contributes to the segregational stability of plasmids.</text>
</comment>
<dbReference type="InterPro" id="IPR044068">
    <property type="entry name" value="CB"/>
</dbReference>
<dbReference type="OrthoDB" id="9801717at2"/>
<proteinExistence type="inferred from homology"/>
<dbReference type="Proteomes" id="UP000094291">
    <property type="component" value="Unassembled WGS sequence"/>
</dbReference>
<evidence type="ECO:0000256" key="9">
    <source>
        <dbReference type="HAMAP-Rule" id="MF_01808"/>
    </source>
</evidence>
<dbReference type="InterPro" id="IPR023009">
    <property type="entry name" value="Tyrosine_recombinase_XerC/XerD"/>
</dbReference>
<dbReference type="InterPro" id="IPR004107">
    <property type="entry name" value="Integrase_SAM-like_N"/>
</dbReference>
<evidence type="ECO:0000259" key="12">
    <source>
        <dbReference type="PROSITE" id="PS51900"/>
    </source>
</evidence>
<comment type="subcellular location">
    <subcellularLocation>
        <location evidence="1 9">Cytoplasm</location>
    </subcellularLocation>
</comment>
<dbReference type="PROSITE" id="PS51900">
    <property type="entry name" value="CB"/>
    <property type="match status" value="1"/>
</dbReference>
<dbReference type="SUPFAM" id="SSF56349">
    <property type="entry name" value="DNA breaking-rejoining enzymes"/>
    <property type="match status" value="1"/>
</dbReference>
<protein>
    <recommendedName>
        <fullName evidence="9">Tyrosine recombinase XerC</fullName>
    </recommendedName>
</protein>
<feature type="domain" description="Core-binding (CB)" evidence="12">
    <location>
        <begin position="1"/>
        <end position="76"/>
    </location>
</feature>
<name>A0A1E2VD58_9GAMM</name>
<gene>
    <name evidence="9" type="primary">xerC</name>
    <name evidence="13" type="ORF">BFW38_16705</name>
</gene>
<feature type="compositionally biased region" description="Basic and acidic residues" evidence="10">
    <location>
        <begin position="283"/>
        <end position="292"/>
    </location>
</feature>
<dbReference type="Gene3D" id="1.10.443.10">
    <property type="entry name" value="Intergrase catalytic core"/>
    <property type="match status" value="1"/>
</dbReference>
<dbReference type="InterPro" id="IPR050090">
    <property type="entry name" value="Tyrosine_recombinase_XerCD"/>
</dbReference>
<dbReference type="HAMAP" id="MF_01808">
    <property type="entry name" value="Recomb_XerC_XerD"/>
    <property type="match status" value="1"/>
</dbReference>
<keyword evidence="7 9" id="KW-0233">DNA recombination</keyword>
<dbReference type="GO" id="GO:0005737">
    <property type="term" value="C:cytoplasm"/>
    <property type="evidence" value="ECO:0007669"/>
    <property type="project" value="UniProtKB-SubCell"/>
</dbReference>
<evidence type="ECO:0000313" key="14">
    <source>
        <dbReference type="Proteomes" id="UP000094291"/>
    </source>
</evidence>
<feature type="active site" description="O-(3'-phospho-DNA)-tyrosine intermediate" evidence="9">
    <location>
        <position position="267"/>
    </location>
</feature>
<evidence type="ECO:0000256" key="2">
    <source>
        <dbReference type="ARBA" id="ARBA00022490"/>
    </source>
</evidence>
<evidence type="ECO:0000256" key="6">
    <source>
        <dbReference type="ARBA" id="ARBA00023125"/>
    </source>
</evidence>
<dbReference type="Gene3D" id="1.10.150.130">
    <property type="match status" value="1"/>
</dbReference>
<accession>A0A1E2VD58</accession>
<keyword evidence="4 9" id="KW-0159">Chromosome partition</keyword>
<dbReference type="GO" id="GO:0006313">
    <property type="term" value="P:DNA transposition"/>
    <property type="evidence" value="ECO:0007669"/>
    <property type="project" value="UniProtKB-UniRule"/>
</dbReference>
<feature type="active site" evidence="9">
    <location>
        <position position="258"/>
    </location>
</feature>
<dbReference type="InterPro" id="IPR010998">
    <property type="entry name" value="Integrase_recombinase_N"/>
</dbReference>
<dbReference type="Pfam" id="PF00589">
    <property type="entry name" value="Phage_integrase"/>
    <property type="match status" value="1"/>
</dbReference>
<comment type="subunit">
    <text evidence="9">Forms a cyclic heterotetrameric complex composed of two molecules of XerC and two molecules of XerD.</text>
</comment>
<reference evidence="13 14" key="1">
    <citation type="submission" date="2016-08" db="EMBL/GenBank/DDBJ databases">
        <authorList>
            <person name="Seilhamer J.J."/>
        </authorList>
    </citation>
    <scope>NUCLEOTIDE SEQUENCE [LARGE SCALE GENOMIC DNA]</scope>
    <source>
        <strain evidence="13 14">PH27A</strain>
    </source>
</reference>
<dbReference type="PROSITE" id="PS51898">
    <property type="entry name" value="TYR_RECOMBINASE"/>
    <property type="match status" value="1"/>
</dbReference>
<evidence type="ECO:0000256" key="4">
    <source>
        <dbReference type="ARBA" id="ARBA00022829"/>
    </source>
</evidence>
<evidence type="ECO:0000256" key="5">
    <source>
        <dbReference type="ARBA" id="ARBA00022908"/>
    </source>
</evidence>